<accession>A0A8B8NU29</accession>
<dbReference type="Pfam" id="PF07734">
    <property type="entry name" value="FBA_1"/>
    <property type="match status" value="1"/>
</dbReference>
<dbReference type="InterPro" id="IPR001810">
    <property type="entry name" value="F-box_dom"/>
</dbReference>
<dbReference type="Proteomes" id="UP000827889">
    <property type="component" value="Chromosome 7"/>
</dbReference>
<gene>
    <name evidence="3" type="primary">LOC115737807</name>
</gene>
<dbReference type="PANTHER" id="PTHR31672">
    <property type="entry name" value="BNACNNG10540D PROTEIN"/>
    <property type="match status" value="1"/>
</dbReference>
<dbReference type="PROSITE" id="PS50181">
    <property type="entry name" value="FBOX"/>
    <property type="match status" value="1"/>
</dbReference>
<name>A0A8B8NU29_9MYRT</name>
<evidence type="ECO:0000313" key="3">
    <source>
        <dbReference type="RefSeq" id="XP_030526020.1"/>
    </source>
</evidence>
<dbReference type="CDD" id="cd22157">
    <property type="entry name" value="F-box_AtFBW1-like"/>
    <property type="match status" value="1"/>
</dbReference>
<dbReference type="Pfam" id="PF00646">
    <property type="entry name" value="F-box"/>
    <property type="match status" value="1"/>
</dbReference>
<dbReference type="RefSeq" id="XP_030526020.1">
    <property type="nucleotide sequence ID" value="XM_030670160.1"/>
</dbReference>
<dbReference type="InterPro" id="IPR036047">
    <property type="entry name" value="F-box-like_dom_sf"/>
</dbReference>
<keyword evidence="2" id="KW-1185">Reference proteome</keyword>
<feature type="domain" description="F-box" evidence="1">
    <location>
        <begin position="1"/>
        <end position="45"/>
    </location>
</feature>
<dbReference type="InterPro" id="IPR050796">
    <property type="entry name" value="SCF_F-box_component"/>
</dbReference>
<dbReference type="SUPFAM" id="SSF81383">
    <property type="entry name" value="F-box domain"/>
    <property type="match status" value="1"/>
</dbReference>
<dbReference type="SMART" id="SM00256">
    <property type="entry name" value="FBOX"/>
    <property type="match status" value="1"/>
</dbReference>
<dbReference type="InterPro" id="IPR017451">
    <property type="entry name" value="F-box-assoc_interact_dom"/>
</dbReference>
<dbReference type="Gene3D" id="1.20.1280.50">
    <property type="match status" value="1"/>
</dbReference>
<dbReference type="KEGG" id="rarg:115737807"/>
<dbReference type="PANTHER" id="PTHR31672:SF13">
    <property type="entry name" value="F-BOX PROTEIN CPR30-LIKE"/>
    <property type="match status" value="1"/>
</dbReference>
<dbReference type="InterPro" id="IPR006527">
    <property type="entry name" value="F-box-assoc_dom_typ1"/>
</dbReference>
<protein>
    <submittedName>
        <fullName evidence="3">F-box/kelch-repeat protein At3g23880-like</fullName>
    </submittedName>
</protein>
<dbReference type="OrthoDB" id="5319261at2759"/>
<sequence>MKMNKLPLAILSDILSRVSSQSLLRFRCVCKRWREAIDDSYFRNSLHCSKERVLLHHEYGKEEIYISEIQEEAAMKMILIGKFPELKGYMLQGACNGFLLFGHWTDIENNPELLINPLAKEILRLPRVSDLLPNMSAIKLVCGFGFDRSANTYKMVQISEIDYDEETHTRTTGARVCNFKKQLWRTCKAPPPSQWLCSKSVFACGALNWLIDKRVKATLSFDLTSEEFSLIPIPISDDSYGATGMHEVGESLALFLYRISNTTHLETWVLKDATSTRREWTIKYRIDTVGKFYYVLGPYELEKLILHRWGDTCLYDVNKQRFTRCGTEDMALHRCRSVTLSLVSLEQLFGEETSGRL</sequence>
<evidence type="ECO:0000313" key="2">
    <source>
        <dbReference type="Proteomes" id="UP000827889"/>
    </source>
</evidence>
<reference evidence="3" key="1">
    <citation type="submission" date="2025-08" db="UniProtKB">
        <authorList>
            <consortium name="RefSeq"/>
        </authorList>
    </citation>
    <scope>IDENTIFICATION</scope>
    <source>
        <tissue evidence="3">Leaf</tissue>
    </source>
</reference>
<dbReference type="AlphaFoldDB" id="A0A8B8NU29"/>
<evidence type="ECO:0000259" key="1">
    <source>
        <dbReference type="PROSITE" id="PS50181"/>
    </source>
</evidence>
<dbReference type="GeneID" id="115737807"/>
<proteinExistence type="predicted"/>
<organism evidence="2 3">
    <name type="scientific">Rhodamnia argentea</name>
    <dbReference type="NCBI Taxonomy" id="178133"/>
    <lineage>
        <taxon>Eukaryota</taxon>
        <taxon>Viridiplantae</taxon>
        <taxon>Streptophyta</taxon>
        <taxon>Embryophyta</taxon>
        <taxon>Tracheophyta</taxon>
        <taxon>Spermatophyta</taxon>
        <taxon>Magnoliopsida</taxon>
        <taxon>eudicotyledons</taxon>
        <taxon>Gunneridae</taxon>
        <taxon>Pentapetalae</taxon>
        <taxon>rosids</taxon>
        <taxon>malvids</taxon>
        <taxon>Myrtales</taxon>
        <taxon>Myrtaceae</taxon>
        <taxon>Myrtoideae</taxon>
        <taxon>Myrteae</taxon>
        <taxon>Australasian group</taxon>
        <taxon>Rhodamnia</taxon>
    </lineage>
</organism>
<dbReference type="NCBIfam" id="TIGR01640">
    <property type="entry name" value="F_box_assoc_1"/>
    <property type="match status" value="1"/>
</dbReference>